<feature type="compositionally biased region" description="Polar residues" evidence="1">
    <location>
        <begin position="251"/>
        <end position="267"/>
    </location>
</feature>
<dbReference type="AlphaFoldDB" id="A0A2G8RW99"/>
<protein>
    <submittedName>
        <fullName evidence="2">Uncharacterized protein</fullName>
    </submittedName>
</protein>
<comment type="caution">
    <text evidence="2">The sequence shown here is derived from an EMBL/GenBank/DDBJ whole genome shotgun (WGS) entry which is preliminary data.</text>
</comment>
<evidence type="ECO:0000313" key="3">
    <source>
        <dbReference type="Proteomes" id="UP000230002"/>
    </source>
</evidence>
<proteinExistence type="predicted"/>
<sequence length="374" mass="40391">MAPILRHPFIPSNLYNTCQFCTRGRGSPYHTREQSASPSPGTPSWTSLLYAFTPSNGTNLCLHCGHPSDGTWFHFISEFPPDDSKWFPDPLSDPDGELSSDADSESDEGSPPAQLLAEFEETTRILDVLREFADQAFKATADPAFTHPLQYALHLMKTGFTSLTSPPPPSLVLSDSSCVACKLKDDMISDLEDRFPTPPRVLADAASQTPHPHHLECGTQATPPLPPAPPARVLTDMGSQTPPPARPPSRLAQTPPRSESPTPFSPSTRKDFEKILARLASLRREVSPPPSPPLTPRAASPALRTPSIAGHFHLTIAIPHGLQSLTLDLVDQVPANIYTGSLKPTSPPPVASAQRGRSRGRPLASPVWGTRLSS</sequence>
<accession>A0A2G8RW99</accession>
<gene>
    <name evidence="2" type="ORF">GSI_11356</name>
</gene>
<reference evidence="2 3" key="1">
    <citation type="journal article" date="2015" name="Sci. Rep.">
        <title>Chromosome-level genome map provides insights into diverse defense mechanisms in the medicinal fungus Ganoderma sinense.</title>
        <authorList>
            <person name="Zhu Y."/>
            <person name="Xu J."/>
            <person name="Sun C."/>
            <person name="Zhou S."/>
            <person name="Xu H."/>
            <person name="Nelson D.R."/>
            <person name="Qian J."/>
            <person name="Song J."/>
            <person name="Luo H."/>
            <person name="Xiang L."/>
            <person name="Li Y."/>
            <person name="Xu Z."/>
            <person name="Ji A."/>
            <person name="Wang L."/>
            <person name="Lu S."/>
            <person name="Hayward A."/>
            <person name="Sun W."/>
            <person name="Li X."/>
            <person name="Schwartz D.C."/>
            <person name="Wang Y."/>
            <person name="Chen S."/>
        </authorList>
    </citation>
    <scope>NUCLEOTIDE SEQUENCE [LARGE SCALE GENOMIC DNA]</scope>
    <source>
        <strain evidence="2 3">ZZ0214-1</strain>
    </source>
</reference>
<evidence type="ECO:0000256" key="1">
    <source>
        <dbReference type="SAM" id="MobiDB-lite"/>
    </source>
</evidence>
<evidence type="ECO:0000313" key="2">
    <source>
        <dbReference type="EMBL" id="PIL25608.1"/>
    </source>
</evidence>
<feature type="region of interest" description="Disordered" evidence="1">
    <location>
        <begin position="86"/>
        <end position="112"/>
    </location>
</feature>
<feature type="region of interest" description="Disordered" evidence="1">
    <location>
        <begin position="339"/>
        <end position="374"/>
    </location>
</feature>
<name>A0A2G8RW99_9APHY</name>
<organism evidence="2 3">
    <name type="scientific">Ganoderma sinense ZZ0214-1</name>
    <dbReference type="NCBI Taxonomy" id="1077348"/>
    <lineage>
        <taxon>Eukaryota</taxon>
        <taxon>Fungi</taxon>
        <taxon>Dikarya</taxon>
        <taxon>Basidiomycota</taxon>
        <taxon>Agaricomycotina</taxon>
        <taxon>Agaricomycetes</taxon>
        <taxon>Polyporales</taxon>
        <taxon>Polyporaceae</taxon>
        <taxon>Ganoderma</taxon>
    </lineage>
</organism>
<keyword evidence="3" id="KW-1185">Reference proteome</keyword>
<feature type="region of interest" description="Disordered" evidence="1">
    <location>
        <begin position="204"/>
        <end position="271"/>
    </location>
</feature>
<feature type="compositionally biased region" description="Acidic residues" evidence="1">
    <location>
        <begin position="92"/>
        <end position="108"/>
    </location>
</feature>
<dbReference type="Proteomes" id="UP000230002">
    <property type="component" value="Unassembled WGS sequence"/>
</dbReference>
<dbReference type="EMBL" id="AYKW01000045">
    <property type="protein sequence ID" value="PIL25608.1"/>
    <property type="molecule type" value="Genomic_DNA"/>
</dbReference>